<dbReference type="EMBL" id="JAUHHV010000001">
    <property type="protein sequence ID" value="KAK1436684.1"/>
    <property type="molecule type" value="Genomic_DNA"/>
</dbReference>
<sequence>MLDRYYLLLLLCSIIVKPRINHTTRKVPWTGPTTTIQRSADVVPTTMPRRYSRYTPVLNPKTALKTPHFTTFNLHQTSNH</sequence>
<accession>A0AAD8P8W0</accession>
<name>A0AAD8P8W0_TARER</name>
<reference evidence="2" key="1">
    <citation type="journal article" date="2023" name="bioRxiv">
        <title>Improved chromosome-level genome assembly for marigold (Tagetes erecta).</title>
        <authorList>
            <person name="Jiang F."/>
            <person name="Yuan L."/>
            <person name="Wang S."/>
            <person name="Wang H."/>
            <person name="Xu D."/>
            <person name="Wang A."/>
            <person name="Fan W."/>
        </authorList>
    </citation>
    <scope>NUCLEOTIDE SEQUENCE</scope>
    <source>
        <strain evidence="2">WSJ</strain>
        <tissue evidence="2">Leaf</tissue>
    </source>
</reference>
<organism evidence="2 3">
    <name type="scientific">Tagetes erecta</name>
    <name type="common">African marigold</name>
    <dbReference type="NCBI Taxonomy" id="13708"/>
    <lineage>
        <taxon>Eukaryota</taxon>
        <taxon>Viridiplantae</taxon>
        <taxon>Streptophyta</taxon>
        <taxon>Embryophyta</taxon>
        <taxon>Tracheophyta</taxon>
        <taxon>Spermatophyta</taxon>
        <taxon>Magnoliopsida</taxon>
        <taxon>eudicotyledons</taxon>
        <taxon>Gunneridae</taxon>
        <taxon>Pentapetalae</taxon>
        <taxon>asterids</taxon>
        <taxon>campanulids</taxon>
        <taxon>Asterales</taxon>
        <taxon>Asteraceae</taxon>
        <taxon>Asteroideae</taxon>
        <taxon>Heliantheae alliance</taxon>
        <taxon>Tageteae</taxon>
        <taxon>Tagetes</taxon>
    </lineage>
</organism>
<comment type="caution">
    <text evidence="2">The sequence shown here is derived from an EMBL/GenBank/DDBJ whole genome shotgun (WGS) entry which is preliminary data.</text>
</comment>
<evidence type="ECO:0008006" key="4">
    <source>
        <dbReference type="Google" id="ProtNLM"/>
    </source>
</evidence>
<feature type="chain" id="PRO_5041968655" description="Secreted protein" evidence="1">
    <location>
        <begin position="19"/>
        <end position="80"/>
    </location>
</feature>
<evidence type="ECO:0000256" key="1">
    <source>
        <dbReference type="SAM" id="SignalP"/>
    </source>
</evidence>
<evidence type="ECO:0000313" key="3">
    <source>
        <dbReference type="Proteomes" id="UP001229421"/>
    </source>
</evidence>
<keyword evidence="3" id="KW-1185">Reference proteome</keyword>
<evidence type="ECO:0000313" key="2">
    <source>
        <dbReference type="EMBL" id="KAK1436684.1"/>
    </source>
</evidence>
<proteinExistence type="predicted"/>
<keyword evidence="1" id="KW-0732">Signal</keyword>
<dbReference type="AlphaFoldDB" id="A0AAD8P8W0"/>
<protein>
    <recommendedName>
        <fullName evidence="4">Secreted protein</fullName>
    </recommendedName>
</protein>
<gene>
    <name evidence="2" type="ORF">QVD17_02466</name>
</gene>
<feature type="signal peptide" evidence="1">
    <location>
        <begin position="1"/>
        <end position="18"/>
    </location>
</feature>
<dbReference type="Proteomes" id="UP001229421">
    <property type="component" value="Unassembled WGS sequence"/>
</dbReference>